<proteinExistence type="predicted"/>
<organism evidence="1 2">
    <name type="scientific">Massilia consociata</name>
    <dbReference type="NCBI Taxonomy" id="760117"/>
    <lineage>
        <taxon>Bacteria</taxon>
        <taxon>Pseudomonadati</taxon>
        <taxon>Pseudomonadota</taxon>
        <taxon>Betaproteobacteria</taxon>
        <taxon>Burkholderiales</taxon>
        <taxon>Oxalobacteraceae</taxon>
        <taxon>Telluria group</taxon>
        <taxon>Massilia</taxon>
    </lineage>
</organism>
<evidence type="ECO:0000313" key="2">
    <source>
        <dbReference type="Proteomes" id="UP001589773"/>
    </source>
</evidence>
<accession>A0ABV6FME9</accession>
<dbReference type="SUPFAM" id="SSF56024">
    <property type="entry name" value="Phospholipase D/nuclease"/>
    <property type="match status" value="1"/>
</dbReference>
<comment type="caution">
    <text evidence="1">The sequence shown here is derived from an EMBL/GenBank/DDBJ whole genome shotgun (WGS) entry which is preliminary data.</text>
</comment>
<gene>
    <name evidence="1" type="ORF">ACFFJK_22680</name>
</gene>
<name>A0ABV6FME9_9BURK</name>
<protein>
    <recommendedName>
        <fullName evidence="3">Phospholipase D-like domain-containing protein</fullName>
    </recommendedName>
</protein>
<evidence type="ECO:0008006" key="3">
    <source>
        <dbReference type="Google" id="ProtNLM"/>
    </source>
</evidence>
<reference evidence="1 2" key="1">
    <citation type="submission" date="2024-09" db="EMBL/GenBank/DDBJ databases">
        <authorList>
            <person name="Sun Q."/>
            <person name="Mori K."/>
        </authorList>
    </citation>
    <scope>NUCLEOTIDE SEQUENCE [LARGE SCALE GENOMIC DNA]</scope>
    <source>
        <strain evidence="1 2">CCM 7792</strain>
    </source>
</reference>
<keyword evidence="2" id="KW-1185">Reference proteome</keyword>
<sequence>MESVQLLTSNTWPKLAELSKNSGPIKAAIAYVTAAHIGFQEGDLLVCDASDKAIRGGMTSAAVLAEFVRDGAQVYSIPGMHVKMGTFGRYTFIGSANMSATAGTRTLEASLLTTDVQVRSSVLGNLDELLKDPTRSRVDDAFVKRIAKLPVASGSAWPERKSDVIPDPPPAPSTWWVSTKPLSSRAERELIAQRPELAKTAAKVLRSAAGLSLGGREDASVANFEAVEHIVFATSARLLKHLRCGDILIVCHTGAGGRATVSAPATFLATEVRNGRAYVLYLPRPDAGTVAWSKARAQLQKIGSTITADSVRRLTKRDSPILRYLDAL</sequence>
<dbReference type="Proteomes" id="UP001589773">
    <property type="component" value="Unassembled WGS sequence"/>
</dbReference>
<evidence type="ECO:0000313" key="1">
    <source>
        <dbReference type="EMBL" id="MFC0254689.1"/>
    </source>
</evidence>
<dbReference type="EMBL" id="JBHLWP010000044">
    <property type="protein sequence ID" value="MFC0254689.1"/>
    <property type="molecule type" value="Genomic_DNA"/>
</dbReference>
<dbReference type="RefSeq" id="WP_379681934.1">
    <property type="nucleotide sequence ID" value="NZ_JBHLWP010000044.1"/>
</dbReference>